<dbReference type="SUPFAM" id="SSF46894">
    <property type="entry name" value="C-terminal effector domain of the bipartite response regulators"/>
    <property type="match status" value="1"/>
</dbReference>
<dbReference type="GO" id="GO:0006355">
    <property type="term" value="P:regulation of DNA-templated transcription"/>
    <property type="evidence" value="ECO:0007669"/>
    <property type="project" value="InterPro"/>
</dbReference>
<evidence type="ECO:0000313" key="1">
    <source>
        <dbReference type="EMBL" id="ASX26947.1"/>
    </source>
</evidence>
<accession>A0A249E1A6</accession>
<dbReference type="InterPro" id="IPR016032">
    <property type="entry name" value="Sig_transdc_resp-reg_C-effctor"/>
</dbReference>
<dbReference type="RefSeq" id="WP_046493698.1">
    <property type="nucleotide sequence ID" value="NZ_CP016303.1"/>
</dbReference>
<reference evidence="1 2" key="2">
    <citation type="submission" date="2017-09" db="EMBL/GenBank/DDBJ databases">
        <title>The genome of whitefly Bemisia tabaci, a global crop pest, provides novel insights into virus transmission, host adaptation and insecticide resistance.</title>
        <authorList>
            <person name="Kaur N."/>
            <person name="Kliot A."/>
            <person name="Pinheiro P.V."/>
            <person name="Luan J."/>
            <person name="Zheng Y."/>
            <person name="Liu W."/>
            <person name="Sun H."/>
            <person name="Yang X."/>
            <person name="Xu Y."/>
            <person name="Luo Y."/>
            <person name="Kruse A."/>
            <person name="Fisher T.W."/>
            <person name="Nelson D.R."/>
            <person name="Elimelech M."/>
            <person name="MacCoss M."/>
            <person name="Johnson R."/>
            <person name="Cohen E."/>
            <person name="Hunter W.B."/>
            <person name="Brown J.K."/>
            <person name="Jander G."/>
            <person name="Cilia M."/>
            <person name="Douglas A.E."/>
            <person name="Ghanim M."/>
            <person name="Simmons A.M."/>
            <person name="Wintermantel W.M."/>
            <person name="Ling K.-S."/>
            <person name="Fei Z."/>
        </authorList>
    </citation>
    <scope>NUCLEOTIDE SEQUENCE [LARGE SCALE GENOMIC DNA]</scope>
    <source>
        <strain evidence="1 2">MEAM1</strain>
    </source>
</reference>
<evidence type="ECO:0000313" key="2">
    <source>
        <dbReference type="Proteomes" id="UP000216438"/>
    </source>
</evidence>
<protein>
    <submittedName>
        <fullName evidence="1">Uncharacterized protein</fullName>
    </submittedName>
</protein>
<sequence length="198" mass="23162">MNQLPIIDFKGLVSLKKLFPELTTSQFEITILFCIGVSIKEISHYRSISYSCVDNTLNTDLTLHNVKVTKLDQLSPKMTASYIQSIVWYHSRGKLQELRSILLTDDLNEIKQIKIRITNMLEHRTSSYIRYFNLLDTPIKNIGNWYQSNFDFENFLNSVFEVVFTPALSVDEKIRNISDIMEKYQNITNQKLLIELNK</sequence>
<dbReference type="OrthoDB" id="5906084at2"/>
<dbReference type="GO" id="GO:0003677">
    <property type="term" value="F:DNA binding"/>
    <property type="evidence" value="ECO:0007669"/>
    <property type="project" value="InterPro"/>
</dbReference>
<dbReference type="AlphaFoldDB" id="A0A249E1A6"/>
<proteinExistence type="predicted"/>
<dbReference type="Proteomes" id="UP000216438">
    <property type="component" value="Chromosome"/>
</dbReference>
<organism evidence="1 2">
    <name type="scientific">Candidatus Hamiltonella defensa</name>
    <name type="common">Bemisia tabaci</name>
    <dbReference type="NCBI Taxonomy" id="672795"/>
    <lineage>
        <taxon>Bacteria</taxon>
        <taxon>Pseudomonadati</taxon>
        <taxon>Pseudomonadota</taxon>
        <taxon>Gammaproteobacteria</taxon>
        <taxon>Enterobacterales</taxon>
        <taxon>Enterobacteriaceae</taxon>
        <taxon>aphid secondary symbionts</taxon>
        <taxon>Candidatus Williamhamiltonella</taxon>
    </lineage>
</organism>
<dbReference type="EMBL" id="CP016303">
    <property type="protein sequence ID" value="ASX26947.1"/>
    <property type="molecule type" value="Genomic_DNA"/>
</dbReference>
<name>A0A249E1A6_9ENTR</name>
<gene>
    <name evidence="1" type="ORF">BA171_08135</name>
</gene>
<reference evidence="2" key="1">
    <citation type="submission" date="2016-06" db="EMBL/GenBank/DDBJ databases">
        <authorList>
            <person name="Chen W."/>
            <person name="Hasegawa D.K."/>
        </authorList>
    </citation>
    <scope>NUCLEOTIDE SEQUENCE [LARGE SCALE GENOMIC DNA]</scope>
    <source>
        <strain evidence="2">MEAM1</strain>
    </source>
</reference>